<reference evidence="2" key="1">
    <citation type="submission" date="2020-12" db="EMBL/GenBank/DDBJ databases">
        <title>Metabolic potential, ecology and presence of endohyphal bacteria is reflected in genomic diversity of Mucoromycotina.</title>
        <authorList>
            <person name="Muszewska A."/>
            <person name="Okrasinska A."/>
            <person name="Steczkiewicz K."/>
            <person name="Drgas O."/>
            <person name="Orlowska M."/>
            <person name="Perlinska-Lenart U."/>
            <person name="Aleksandrzak-Piekarczyk T."/>
            <person name="Szatraj K."/>
            <person name="Zielenkiewicz U."/>
            <person name="Pilsyk S."/>
            <person name="Malc E."/>
            <person name="Mieczkowski P."/>
            <person name="Kruszewska J.S."/>
            <person name="Biernat P."/>
            <person name="Pawlowska J."/>
        </authorList>
    </citation>
    <scope>NUCLEOTIDE SEQUENCE</scope>
    <source>
        <strain evidence="2">WA0000067209</strain>
    </source>
</reference>
<feature type="region of interest" description="Disordered" evidence="1">
    <location>
        <begin position="796"/>
        <end position="822"/>
    </location>
</feature>
<evidence type="ECO:0000313" key="3">
    <source>
        <dbReference type="Proteomes" id="UP000654370"/>
    </source>
</evidence>
<sequence>MSQSLRQDLSTLCTNFHMPTEMMDLGVTLLETAIIFQRNVPNTLTLRLDGNSHIIGPNDRCEHAVYLLIKDIGNEQIHLSHPFHISDAVRLYGGQTNNFRTREGARRHHPMANSNVKLCLGHNLTAFQKDCLELALIGYLLLHFGLKVTNKCIYPMHTYPGIIADVDIFDVESHARLEANRISTYGLMRRVLVLGTSPPQRLLSNAAYSRNLRAWQAQLRNGQQRLVNPLLDWAQETEDSQSIRELRGWLESEDGDLPSFINHYPETPSDNYRGLSRSLGTQDVLQADRQARASIQHLHKDVIIMLGSRPTRMYPRTLHHGYFFAQVCAQVDIHWLSSERCGIVLWWPDHGLRRHSHGAAMRLLEQVWVLLAHKLHLIIYLMHLASPSQIGVTGEQAQEIVRVLNRTPTTIQLDEMLKRLNKVWMSDATQVVPVIAPFQYVLSEAQAASDEVIIPEDLPEDDQQSILSSAMPDEGGSSTVYDTIRGWSRANQTTLTNQAMTRFSNFHSLPEEQQVQALRQVARDESNRMVTQGLARKIADGLFEPFPNESEAAQRQRWQQLINMERVARPSRNSTDSRLFTCTWCGQVADKQLQGYQLKISTRPRGCPVGITHTLGWSLVHGNQQVLFPINNVFVDFFETIAPVTVLNSWQLAVRFADYLLLVKEDNLQADVLFQRYEDKFPALRKFQPGGSKEGSKGKEGSITSFMMGLEKAMTRLTEWKPSCNIIIRERPDWPIEKAFFKKSGGKKTLYGFKMPEGDDHLLSRLEDLEAHHYQQIMERTTGRIFVRAAGAMRESVRRTGRISQHRDLGEGSSRGRRPSGR</sequence>
<dbReference type="AlphaFoldDB" id="A0A8H7Q196"/>
<dbReference type="OrthoDB" id="2442773at2759"/>
<comment type="caution">
    <text evidence="2">The sequence shown here is derived from an EMBL/GenBank/DDBJ whole genome shotgun (WGS) entry which is preliminary data.</text>
</comment>
<protein>
    <submittedName>
        <fullName evidence="2">Uncharacterized protein</fullName>
    </submittedName>
</protein>
<proteinExistence type="predicted"/>
<organism evidence="2 3">
    <name type="scientific">Mortierella isabellina</name>
    <name type="common">Filamentous fungus</name>
    <name type="synonym">Umbelopsis isabellina</name>
    <dbReference type="NCBI Taxonomy" id="91625"/>
    <lineage>
        <taxon>Eukaryota</taxon>
        <taxon>Fungi</taxon>
        <taxon>Fungi incertae sedis</taxon>
        <taxon>Mucoromycota</taxon>
        <taxon>Mucoromycotina</taxon>
        <taxon>Umbelopsidomycetes</taxon>
        <taxon>Umbelopsidales</taxon>
        <taxon>Umbelopsidaceae</taxon>
        <taxon>Umbelopsis</taxon>
    </lineage>
</organism>
<gene>
    <name evidence="2" type="ORF">INT43_006693</name>
</gene>
<keyword evidence="3" id="KW-1185">Reference proteome</keyword>
<name>A0A8H7Q196_MORIS</name>
<evidence type="ECO:0000313" key="2">
    <source>
        <dbReference type="EMBL" id="KAG2183685.1"/>
    </source>
</evidence>
<accession>A0A8H7Q196</accession>
<dbReference type="Proteomes" id="UP000654370">
    <property type="component" value="Unassembled WGS sequence"/>
</dbReference>
<dbReference type="EMBL" id="JAEPQZ010000003">
    <property type="protein sequence ID" value="KAG2183685.1"/>
    <property type="molecule type" value="Genomic_DNA"/>
</dbReference>
<evidence type="ECO:0000256" key="1">
    <source>
        <dbReference type="SAM" id="MobiDB-lite"/>
    </source>
</evidence>